<name>A0A7Y1QJ82_9PSED</name>
<dbReference type="EMBL" id="JAAQYI010000022">
    <property type="protein sequence ID" value="NNA82939.1"/>
    <property type="molecule type" value="Genomic_DNA"/>
</dbReference>
<evidence type="ECO:0000256" key="1">
    <source>
        <dbReference type="SAM" id="MobiDB-lite"/>
    </source>
</evidence>
<evidence type="ECO:0000313" key="2">
    <source>
        <dbReference type="EMBL" id="NNA82939.1"/>
    </source>
</evidence>
<organism evidence="2 3">
    <name type="scientific">Pseudomonas lactis</name>
    <dbReference type="NCBI Taxonomy" id="1615674"/>
    <lineage>
        <taxon>Bacteria</taxon>
        <taxon>Pseudomonadati</taxon>
        <taxon>Pseudomonadota</taxon>
        <taxon>Gammaproteobacteria</taxon>
        <taxon>Pseudomonadales</taxon>
        <taxon>Pseudomonadaceae</taxon>
        <taxon>Pseudomonas</taxon>
    </lineage>
</organism>
<feature type="region of interest" description="Disordered" evidence="1">
    <location>
        <begin position="51"/>
        <end position="72"/>
    </location>
</feature>
<comment type="caution">
    <text evidence="2">The sequence shown here is derived from an EMBL/GenBank/DDBJ whole genome shotgun (WGS) entry which is preliminary data.</text>
</comment>
<sequence>MKIKALWGFTGSADLLKAESSRVKRGQVFDEADDEYAYTLLGKGLVEEIGADGKSKATKPKDSKPAAPKENK</sequence>
<dbReference type="RefSeq" id="WP_057711970.1">
    <property type="nucleotide sequence ID" value="NZ_JAAQYI010000022.1"/>
</dbReference>
<evidence type="ECO:0000313" key="3">
    <source>
        <dbReference type="Proteomes" id="UP000586252"/>
    </source>
</evidence>
<accession>A0A7Y1QJ82</accession>
<reference evidence="2 3" key="1">
    <citation type="journal article" date="2020" name="Front. Microbiol.">
        <title>Genetic Organization of the aprX-lipA2 Operon Affects the Proteolytic Potential of Pseudomonas Species in Milk.</title>
        <authorList>
            <person name="Maier C."/>
            <person name="Huptas C."/>
            <person name="von Neubeck M."/>
            <person name="Scherer S."/>
            <person name="Wenning M."/>
            <person name="Lucking G."/>
        </authorList>
    </citation>
    <scope>NUCLEOTIDE SEQUENCE [LARGE SCALE GENOMIC DNA]</scope>
    <source>
        <strain evidence="2 3">WS 5404</strain>
    </source>
</reference>
<gene>
    <name evidence="2" type="ORF">HBO30_30035</name>
</gene>
<protein>
    <submittedName>
        <fullName evidence="2">Uncharacterized protein</fullName>
    </submittedName>
</protein>
<proteinExistence type="predicted"/>
<dbReference type="Proteomes" id="UP000586252">
    <property type="component" value="Unassembled WGS sequence"/>
</dbReference>
<dbReference type="AlphaFoldDB" id="A0A7Y1QJ82"/>
<dbReference type="GeneID" id="45736290"/>